<name>A0ABW5QK88_9HYPH</name>
<dbReference type="Pfam" id="PF13313">
    <property type="entry name" value="DUF4082"/>
    <property type="match status" value="1"/>
</dbReference>
<keyword evidence="3" id="KW-1185">Reference proteome</keyword>
<dbReference type="EMBL" id="JBHUNP010000001">
    <property type="protein sequence ID" value="MFD2648018.1"/>
    <property type="molecule type" value="Genomic_DNA"/>
</dbReference>
<feature type="domain" description="DUF4082" evidence="1">
    <location>
        <begin position="2"/>
        <end position="58"/>
    </location>
</feature>
<gene>
    <name evidence="2" type="ORF">ACFSX5_09460</name>
</gene>
<reference evidence="3" key="1">
    <citation type="journal article" date="2019" name="Int. J. Syst. Evol. Microbiol.">
        <title>The Global Catalogue of Microorganisms (GCM) 10K type strain sequencing project: providing services to taxonomists for standard genome sequencing and annotation.</title>
        <authorList>
            <consortium name="The Broad Institute Genomics Platform"/>
            <consortium name="The Broad Institute Genome Sequencing Center for Infectious Disease"/>
            <person name="Wu L."/>
            <person name="Ma J."/>
        </authorList>
    </citation>
    <scope>NUCLEOTIDE SEQUENCE [LARGE SCALE GENOMIC DNA]</scope>
    <source>
        <strain evidence="3">CCM 7427</strain>
    </source>
</reference>
<evidence type="ECO:0000313" key="3">
    <source>
        <dbReference type="Proteomes" id="UP001597521"/>
    </source>
</evidence>
<proteinExistence type="predicted"/>
<comment type="caution">
    <text evidence="2">The sequence shown here is derived from an EMBL/GenBank/DDBJ whole genome shotgun (WGS) entry which is preliminary data.</text>
</comment>
<sequence>MSYHSNGFYSATANGFATAVANGSLTAPASGSSGGNGVFAYGPTSFPSGTFNATNYWVDVIFE</sequence>
<organism evidence="2 3">
    <name type="scientific">Devosia albogilva</name>
    <dbReference type="NCBI Taxonomy" id="429726"/>
    <lineage>
        <taxon>Bacteria</taxon>
        <taxon>Pseudomonadati</taxon>
        <taxon>Pseudomonadota</taxon>
        <taxon>Alphaproteobacteria</taxon>
        <taxon>Hyphomicrobiales</taxon>
        <taxon>Devosiaceae</taxon>
        <taxon>Devosia</taxon>
    </lineage>
</organism>
<dbReference type="InterPro" id="IPR025141">
    <property type="entry name" value="DUF4082"/>
</dbReference>
<dbReference type="RefSeq" id="WP_386833087.1">
    <property type="nucleotide sequence ID" value="NZ_JBHUNP010000001.1"/>
</dbReference>
<evidence type="ECO:0000259" key="1">
    <source>
        <dbReference type="Pfam" id="PF13313"/>
    </source>
</evidence>
<protein>
    <submittedName>
        <fullName evidence="2">DUF4082 domain-containing protein</fullName>
    </submittedName>
</protein>
<evidence type="ECO:0000313" key="2">
    <source>
        <dbReference type="EMBL" id="MFD2648018.1"/>
    </source>
</evidence>
<accession>A0ABW5QK88</accession>
<dbReference type="Proteomes" id="UP001597521">
    <property type="component" value="Unassembled WGS sequence"/>
</dbReference>